<reference evidence="2" key="1">
    <citation type="submission" date="2018-06" db="EMBL/GenBank/DDBJ databases">
        <authorList>
            <person name="Zhirakovskaya E."/>
        </authorList>
    </citation>
    <scope>NUCLEOTIDE SEQUENCE</scope>
</reference>
<sequence length="47" mass="5414">RTADVEPVFAHIKSNRNFKRFTHKGIEKAELEFGLHALAHNLRKKSA</sequence>
<accession>A0A3B0V780</accession>
<dbReference type="InterPro" id="IPR025668">
    <property type="entry name" value="Tnp_DDE_dom"/>
</dbReference>
<feature type="non-terminal residue" evidence="2">
    <location>
        <position position="1"/>
    </location>
</feature>
<dbReference type="Pfam" id="PF13751">
    <property type="entry name" value="DDE_Tnp_1_6"/>
    <property type="match status" value="1"/>
</dbReference>
<organism evidence="2">
    <name type="scientific">hydrothermal vent metagenome</name>
    <dbReference type="NCBI Taxonomy" id="652676"/>
    <lineage>
        <taxon>unclassified sequences</taxon>
        <taxon>metagenomes</taxon>
        <taxon>ecological metagenomes</taxon>
    </lineage>
</organism>
<dbReference type="EMBL" id="UOET01000157">
    <property type="protein sequence ID" value="VAW27776.1"/>
    <property type="molecule type" value="Genomic_DNA"/>
</dbReference>
<dbReference type="AlphaFoldDB" id="A0A3B0V780"/>
<evidence type="ECO:0000313" key="2">
    <source>
        <dbReference type="EMBL" id="VAW27776.1"/>
    </source>
</evidence>
<name>A0A3B0V780_9ZZZZ</name>
<proteinExistence type="predicted"/>
<evidence type="ECO:0000259" key="1">
    <source>
        <dbReference type="Pfam" id="PF13751"/>
    </source>
</evidence>
<protein>
    <submittedName>
        <fullName evidence="2">Transposase, IS4 family</fullName>
    </submittedName>
</protein>
<gene>
    <name evidence="2" type="ORF">MNBD_BACTEROID07-1523</name>
</gene>
<feature type="domain" description="Transposase DDE" evidence="1">
    <location>
        <begin position="1"/>
        <end position="44"/>
    </location>
</feature>